<reference evidence="1" key="1">
    <citation type="submission" date="2014-11" db="EMBL/GenBank/DDBJ databases">
        <authorList>
            <person name="Amaro Gonzalez C."/>
        </authorList>
    </citation>
    <scope>NUCLEOTIDE SEQUENCE</scope>
</reference>
<name>A0A0E9REM6_ANGAN</name>
<protein>
    <submittedName>
        <fullName evidence="1">Uncharacterized protein</fullName>
    </submittedName>
</protein>
<dbReference type="EMBL" id="GBXM01080966">
    <property type="protein sequence ID" value="JAH27611.1"/>
    <property type="molecule type" value="Transcribed_RNA"/>
</dbReference>
<accession>A0A0E9REM6</accession>
<dbReference type="AlphaFoldDB" id="A0A0E9REM6"/>
<sequence length="17" mass="1823">MTCCLIPALSSCVLKQL</sequence>
<evidence type="ECO:0000313" key="1">
    <source>
        <dbReference type="EMBL" id="JAH27611.1"/>
    </source>
</evidence>
<dbReference type="EMBL" id="GBXM01076505">
    <property type="protein sequence ID" value="JAH32072.1"/>
    <property type="molecule type" value="Transcribed_RNA"/>
</dbReference>
<proteinExistence type="predicted"/>
<reference evidence="1" key="2">
    <citation type="journal article" date="2015" name="Fish Shellfish Immunol.">
        <title>Early steps in the European eel (Anguilla anguilla)-Vibrio vulnificus interaction in the gills: Role of the RtxA13 toxin.</title>
        <authorList>
            <person name="Callol A."/>
            <person name="Pajuelo D."/>
            <person name="Ebbesson L."/>
            <person name="Teles M."/>
            <person name="MacKenzie S."/>
            <person name="Amaro C."/>
        </authorList>
    </citation>
    <scope>NUCLEOTIDE SEQUENCE</scope>
</reference>
<organism evidence="1">
    <name type="scientific">Anguilla anguilla</name>
    <name type="common">European freshwater eel</name>
    <name type="synonym">Muraena anguilla</name>
    <dbReference type="NCBI Taxonomy" id="7936"/>
    <lineage>
        <taxon>Eukaryota</taxon>
        <taxon>Metazoa</taxon>
        <taxon>Chordata</taxon>
        <taxon>Craniata</taxon>
        <taxon>Vertebrata</taxon>
        <taxon>Euteleostomi</taxon>
        <taxon>Actinopterygii</taxon>
        <taxon>Neopterygii</taxon>
        <taxon>Teleostei</taxon>
        <taxon>Anguilliformes</taxon>
        <taxon>Anguillidae</taxon>
        <taxon>Anguilla</taxon>
    </lineage>
</organism>